<keyword evidence="3" id="KW-1185">Reference proteome</keyword>
<feature type="compositionally biased region" description="Low complexity" evidence="1">
    <location>
        <begin position="389"/>
        <end position="404"/>
    </location>
</feature>
<dbReference type="EMBL" id="JAPFFF010000019">
    <property type="protein sequence ID" value="KAK8857843.1"/>
    <property type="molecule type" value="Genomic_DNA"/>
</dbReference>
<feature type="compositionally biased region" description="Polar residues" evidence="1">
    <location>
        <begin position="1"/>
        <end position="14"/>
    </location>
</feature>
<feature type="region of interest" description="Disordered" evidence="1">
    <location>
        <begin position="387"/>
        <end position="410"/>
    </location>
</feature>
<evidence type="ECO:0008006" key="4">
    <source>
        <dbReference type="Google" id="ProtNLM"/>
    </source>
</evidence>
<dbReference type="Proteomes" id="UP001470230">
    <property type="component" value="Unassembled WGS sequence"/>
</dbReference>
<name>A0ABR2I5P2_9EUKA</name>
<organism evidence="2 3">
    <name type="scientific">Tritrichomonas musculus</name>
    <dbReference type="NCBI Taxonomy" id="1915356"/>
    <lineage>
        <taxon>Eukaryota</taxon>
        <taxon>Metamonada</taxon>
        <taxon>Parabasalia</taxon>
        <taxon>Tritrichomonadida</taxon>
        <taxon>Tritrichomonadidae</taxon>
        <taxon>Tritrichomonas</taxon>
    </lineage>
</organism>
<feature type="region of interest" description="Disordered" evidence="1">
    <location>
        <begin position="1"/>
        <end position="35"/>
    </location>
</feature>
<reference evidence="2 3" key="1">
    <citation type="submission" date="2024-04" db="EMBL/GenBank/DDBJ databases">
        <title>Tritrichomonas musculus Genome.</title>
        <authorList>
            <person name="Alves-Ferreira E."/>
            <person name="Grigg M."/>
            <person name="Lorenzi H."/>
            <person name="Galac M."/>
        </authorList>
    </citation>
    <scope>NUCLEOTIDE SEQUENCE [LARGE SCALE GENOMIC DNA]</scope>
    <source>
        <strain evidence="2 3">EAF2021</strain>
    </source>
</reference>
<evidence type="ECO:0000256" key="1">
    <source>
        <dbReference type="SAM" id="MobiDB-lite"/>
    </source>
</evidence>
<sequence length="663" mass="76944">MESNSASNLQQTESSCKEPEILHNPLNSKENEQINSSQNNTINIISNEEELKDFFSKNPDLKTYVKFTECHSEGLEKLKFMQNLTNMHMVIMNDITALIKQLEKEISAAISKIGKNSDSGSYHDEIKKKINQTIQVKNFDFDDKKDIFTIRQLVFVQRKIRMKEVKIIRSNIQIFNETKMQMERMKSIFNLHCLHQIKIQLDQEFFDINSRASKDQNLKRNLKSLEYLRRLENRLIQHIENIPRAQWSNNYGSTSNNYKKKFSIFMNELVQQAFLLMDWEISYCEPLDLEVSLSRCLFNPLSPFKNGIDKYIDSYFENETSTNFVQKLISYCFSFLDEYLSIKKKKVEYQSAALVLVFRAFFNRCYEMHPSFFANHDYSIIVNQIEKPNNSQNSDSDKNQTSSSEFNYNTSGNFMETLQITPVKKYEILDRIEQMKKSPAKKIPLPPALIQNRSQNAKIAAEVAERIKEYNEKRLKKDDNCQNDSESIFQPIHGYNVNEDETPIRDLFLSDPMFEKAAKTINLSIFCSNPLDALYEINKALALIHKGAINNQTENSSKSQSIARINEILEGKIHFKDTQNKEVSKNPPVFEVKDDLKQLLSFDDLFSLFFGTLLAADIPDLFDLAAFVGKFAPKICLSPPFEYAQANIEALVLHCINLEKDDN</sequence>
<accession>A0ABR2I5P2</accession>
<protein>
    <recommendedName>
        <fullName evidence="4">VPS9 domain-containing protein</fullName>
    </recommendedName>
</protein>
<evidence type="ECO:0000313" key="2">
    <source>
        <dbReference type="EMBL" id="KAK8857843.1"/>
    </source>
</evidence>
<proteinExistence type="predicted"/>
<gene>
    <name evidence="2" type="ORF">M9Y10_012938</name>
</gene>
<comment type="caution">
    <text evidence="2">The sequence shown here is derived from an EMBL/GenBank/DDBJ whole genome shotgun (WGS) entry which is preliminary data.</text>
</comment>
<evidence type="ECO:0000313" key="3">
    <source>
        <dbReference type="Proteomes" id="UP001470230"/>
    </source>
</evidence>